<dbReference type="InParanoid" id="A0A166AN00"/>
<dbReference type="STRING" id="1314781.A0A166AN00"/>
<dbReference type="GO" id="GO:0004672">
    <property type="term" value="F:protein kinase activity"/>
    <property type="evidence" value="ECO:0007669"/>
    <property type="project" value="InterPro"/>
</dbReference>
<sequence length="267" mass="28746">MSTTPSTTPPVAPAAATAAILPAPNGLTPLKPYLAANPRADRRSLLQQIGVQLAVFHAVDGVIHGDVKMTSVFVDERGVAHLPKSKTTVSITSLPRAPRSPEERLPMTTATDVYAFAWLVFHVYTDIDPQELAREPKMMRMIASGVKPNRPGPGTLPTQRGLSDTIWAMLLRCLEISPAARPPITEVLHAFDAPPPPIHPPPPPPYEEGTEHAQTTVTTSVSDVTSSRDTTAEPTPSPEQEHATSATVDRQRETGSLTPEVQDDVEM</sequence>
<dbReference type="InterPro" id="IPR000719">
    <property type="entry name" value="Prot_kinase_dom"/>
</dbReference>
<dbReference type="Gene3D" id="1.10.510.10">
    <property type="entry name" value="Transferase(Phosphotransferase) domain 1"/>
    <property type="match status" value="1"/>
</dbReference>
<keyword evidence="4" id="KW-1185">Reference proteome</keyword>
<dbReference type="EMBL" id="KV425988">
    <property type="protein sequence ID" value="KZV93569.1"/>
    <property type="molecule type" value="Genomic_DNA"/>
</dbReference>
<feature type="compositionally biased region" description="Polar residues" evidence="1">
    <location>
        <begin position="243"/>
        <end position="259"/>
    </location>
</feature>
<dbReference type="OrthoDB" id="4062651at2759"/>
<reference evidence="3 4" key="1">
    <citation type="journal article" date="2016" name="Mol. Biol. Evol.">
        <title>Comparative Genomics of Early-Diverging Mushroom-Forming Fungi Provides Insights into the Origins of Lignocellulose Decay Capabilities.</title>
        <authorList>
            <person name="Nagy L.G."/>
            <person name="Riley R."/>
            <person name="Tritt A."/>
            <person name="Adam C."/>
            <person name="Daum C."/>
            <person name="Floudas D."/>
            <person name="Sun H."/>
            <person name="Yadav J.S."/>
            <person name="Pangilinan J."/>
            <person name="Larsson K.H."/>
            <person name="Matsuura K."/>
            <person name="Barry K."/>
            <person name="Labutti K."/>
            <person name="Kuo R."/>
            <person name="Ohm R.A."/>
            <person name="Bhattacharya S.S."/>
            <person name="Shirouzu T."/>
            <person name="Yoshinaga Y."/>
            <person name="Martin F.M."/>
            <person name="Grigoriev I.V."/>
            <person name="Hibbett D.S."/>
        </authorList>
    </citation>
    <scope>NUCLEOTIDE SEQUENCE [LARGE SCALE GENOMIC DNA]</scope>
    <source>
        <strain evidence="3 4">HHB12029</strain>
    </source>
</reference>
<gene>
    <name evidence="3" type="ORF">EXIGLDRAFT_717036</name>
</gene>
<evidence type="ECO:0000256" key="1">
    <source>
        <dbReference type="SAM" id="MobiDB-lite"/>
    </source>
</evidence>
<name>A0A166AN00_EXIGL</name>
<protein>
    <recommendedName>
        <fullName evidence="2">Protein kinase domain-containing protein</fullName>
    </recommendedName>
</protein>
<dbReference type="Proteomes" id="UP000077266">
    <property type="component" value="Unassembled WGS sequence"/>
</dbReference>
<feature type="region of interest" description="Disordered" evidence="1">
    <location>
        <begin position="189"/>
        <end position="267"/>
    </location>
</feature>
<accession>A0A166AN00</accession>
<feature type="compositionally biased region" description="Pro residues" evidence="1">
    <location>
        <begin position="193"/>
        <end position="206"/>
    </location>
</feature>
<dbReference type="SUPFAM" id="SSF56112">
    <property type="entry name" value="Protein kinase-like (PK-like)"/>
    <property type="match status" value="1"/>
</dbReference>
<proteinExistence type="predicted"/>
<evidence type="ECO:0000259" key="2">
    <source>
        <dbReference type="PROSITE" id="PS50011"/>
    </source>
</evidence>
<dbReference type="InterPro" id="IPR011009">
    <property type="entry name" value="Kinase-like_dom_sf"/>
</dbReference>
<dbReference type="PROSITE" id="PS50011">
    <property type="entry name" value="PROTEIN_KINASE_DOM"/>
    <property type="match status" value="1"/>
</dbReference>
<feature type="domain" description="Protein kinase" evidence="2">
    <location>
        <begin position="1"/>
        <end position="192"/>
    </location>
</feature>
<evidence type="ECO:0000313" key="4">
    <source>
        <dbReference type="Proteomes" id="UP000077266"/>
    </source>
</evidence>
<dbReference type="GO" id="GO:0005524">
    <property type="term" value="F:ATP binding"/>
    <property type="evidence" value="ECO:0007669"/>
    <property type="project" value="InterPro"/>
</dbReference>
<dbReference type="AlphaFoldDB" id="A0A166AN00"/>
<feature type="compositionally biased region" description="Low complexity" evidence="1">
    <location>
        <begin position="215"/>
        <end position="229"/>
    </location>
</feature>
<organism evidence="3 4">
    <name type="scientific">Exidia glandulosa HHB12029</name>
    <dbReference type="NCBI Taxonomy" id="1314781"/>
    <lineage>
        <taxon>Eukaryota</taxon>
        <taxon>Fungi</taxon>
        <taxon>Dikarya</taxon>
        <taxon>Basidiomycota</taxon>
        <taxon>Agaricomycotina</taxon>
        <taxon>Agaricomycetes</taxon>
        <taxon>Auriculariales</taxon>
        <taxon>Exidiaceae</taxon>
        <taxon>Exidia</taxon>
    </lineage>
</organism>
<evidence type="ECO:0000313" key="3">
    <source>
        <dbReference type="EMBL" id="KZV93569.1"/>
    </source>
</evidence>